<feature type="transmembrane region" description="Helical" evidence="1">
    <location>
        <begin position="379"/>
        <end position="400"/>
    </location>
</feature>
<feature type="transmembrane region" description="Helical" evidence="1">
    <location>
        <begin position="235"/>
        <end position="257"/>
    </location>
</feature>
<feature type="transmembrane region" description="Helical" evidence="1">
    <location>
        <begin position="129"/>
        <end position="147"/>
    </location>
</feature>
<evidence type="ECO:0000256" key="1">
    <source>
        <dbReference type="SAM" id="Phobius"/>
    </source>
</evidence>
<accession>A0A7X4GTF7</accession>
<evidence type="ECO:0008006" key="4">
    <source>
        <dbReference type="Google" id="ProtNLM"/>
    </source>
</evidence>
<name>A0A7X4GTF7_9BURK</name>
<dbReference type="AlphaFoldDB" id="A0A7X4GTF7"/>
<sequence>MGRPLLTGAALRAALPYLAIGAGVLALFLWLGTLPAARVGDGSEYYAMFYAWTDGLRPWMTPAANAAYDALQRSGEISGLVERDWFYQAFSELRVGDTTDFNHFWLYSLLAVLCQQAAALLQIHLSSHASFLTLHALLVGGTLAAAYRYYGWRGAGVMLAMTLCSPMLWYLDKVHTEPMTVCLLLLALMQMHRERYAAAALLLALTSTQNPSFALIAGIPWAYRVLLQWRQRYSIGELALLAGAAVTVLLHPAYYFWRYHVVTPQLLAGGAKLGGELSTFYIWILDPDLGLLPNWPLGVAMLLLGALLWLRQRAGKEASLHWPEVLFISVYLLVNFYANSSTNNLNSAATPGLARYALWYMPLGFTLLLWIVQRTAWRTLAGGLTALLLLAAMGCSAWLYHPLQPERYTTPSASSLWLQTHAPGLYNPPPEVFMERYSGVGEDRAFNVVVGPDCSKLLLVRAVPGAGGVATPPRCLYDSAKLQAYQQSMLPTFDKYRYAQLTSTQARSLQQALSDAVHSTALGANGSFALGEGWSTQEAWGVWSQAQRVTMYLPCAGQPFRLSMYLHSYGKQALAVRSGDQLLFEGPVAQDGGTLQFTVPPQACRGAVAKLDLRISDPHAPSEQGNPADQRLLGIALHNFQLSRLP</sequence>
<gene>
    <name evidence="2" type="ORF">GTP45_18645</name>
</gene>
<feature type="transmembrane region" description="Helical" evidence="1">
    <location>
        <begin position="196"/>
        <end position="223"/>
    </location>
</feature>
<feature type="transmembrane region" description="Helical" evidence="1">
    <location>
        <begin position="292"/>
        <end position="310"/>
    </location>
</feature>
<feature type="transmembrane region" description="Helical" evidence="1">
    <location>
        <begin position="353"/>
        <end position="372"/>
    </location>
</feature>
<evidence type="ECO:0000313" key="3">
    <source>
        <dbReference type="Proteomes" id="UP000450012"/>
    </source>
</evidence>
<keyword evidence="1" id="KW-1133">Transmembrane helix</keyword>
<reference evidence="2 3" key="1">
    <citation type="submission" date="2019-12" db="EMBL/GenBank/DDBJ databases">
        <title>Novel species isolated from a subtropical stream in China.</title>
        <authorList>
            <person name="Lu H."/>
        </authorList>
    </citation>
    <scope>NUCLEOTIDE SEQUENCE [LARGE SCALE GENOMIC DNA]</scope>
    <source>
        <strain evidence="2 3">FT55W</strain>
    </source>
</reference>
<keyword evidence="3" id="KW-1185">Reference proteome</keyword>
<feature type="transmembrane region" description="Helical" evidence="1">
    <location>
        <begin position="14"/>
        <end position="31"/>
    </location>
</feature>
<proteinExistence type="predicted"/>
<organism evidence="2 3">
    <name type="scientific">Duganella rivi</name>
    <dbReference type="NCBI Taxonomy" id="2666083"/>
    <lineage>
        <taxon>Bacteria</taxon>
        <taxon>Pseudomonadati</taxon>
        <taxon>Pseudomonadota</taxon>
        <taxon>Betaproteobacteria</taxon>
        <taxon>Burkholderiales</taxon>
        <taxon>Oxalobacteraceae</taxon>
        <taxon>Telluria group</taxon>
        <taxon>Duganella</taxon>
    </lineage>
</organism>
<dbReference type="Proteomes" id="UP000450012">
    <property type="component" value="Unassembled WGS sequence"/>
</dbReference>
<keyword evidence="1" id="KW-0472">Membrane</keyword>
<dbReference type="EMBL" id="WWCK01000005">
    <property type="protein sequence ID" value="MYM68839.1"/>
    <property type="molecule type" value="Genomic_DNA"/>
</dbReference>
<evidence type="ECO:0000313" key="2">
    <source>
        <dbReference type="EMBL" id="MYM68839.1"/>
    </source>
</evidence>
<feature type="transmembrane region" description="Helical" evidence="1">
    <location>
        <begin position="322"/>
        <end position="338"/>
    </location>
</feature>
<comment type="caution">
    <text evidence="2">The sequence shown here is derived from an EMBL/GenBank/DDBJ whole genome shotgun (WGS) entry which is preliminary data.</text>
</comment>
<feature type="transmembrane region" description="Helical" evidence="1">
    <location>
        <begin position="104"/>
        <end position="123"/>
    </location>
</feature>
<dbReference type="RefSeq" id="WP_161015368.1">
    <property type="nucleotide sequence ID" value="NZ_WWCK01000005.1"/>
</dbReference>
<protein>
    <recommendedName>
        <fullName evidence="4">Glycosyltransferase RgtA/B/C/D-like domain-containing protein</fullName>
    </recommendedName>
</protein>
<keyword evidence="1" id="KW-0812">Transmembrane</keyword>